<name>A0AAE2D2S5_SCHME</name>
<proteinExistence type="predicted"/>
<dbReference type="AlphaFoldDB" id="A0AAE2D2S5"/>
<dbReference type="EMBL" id="JALJAT010000005">
    <property type="protein sequence ID" value="KAK4469047.1"/>
    <property type="molecule type" value="Genomic_DNA"/>
</dbReference>
<sequence length="128" mass="15120">MISQDVRERPTSQLFALLKVFNEPTVLSYEGLLTLNDKSVNQKKEFFSRLTKVIPLFEPIVRYKYILPLILQWLYGSNELTPYVLPSFLTMIKVAECDDYDKYLKIHLHKILTETKSLQIFNRNFALM</sequence>
<evidence type="ECO:0000313" key="1">
    <source>
        <dbReference type="EMBL" id="KAK4469047.1"/>
    </source>
</evidence>
<comment type="caution">
    <text evidence="1">The sequence shown here is derived from an EMBL/GenBank/DDBJ whole genome shotgun (WGS) entry which is preliminary data.</text>
</comment>
<reference evidence="1" key="1">
    <citation type="submission" date="2022-04" db="EMBL/GenBank/DDBJ databases">
        <authorList>
            <person name="Xu L."/>
            <person name="Lv Z."/>
        </authorList>
    </citation>
    <scope>NUCLEOTIDE SEQUENCE</scope>
    <source>
        <strain evidence="1">LV_2022a</strain>
    </source>
</reference>
<accession>A0AAE2D2S5</accession>
<gene>
    <name evidence="1" type="ORF">MN116_007511</name>
</gene>
<organism evidence="1 2">
    <name type="scientific">Schistosoma mekongi</name>
    <name type="common">Parasitic worm</name>
    <dbReference type="NCBI Taxonomy" id="38744"/>
    <lineage>
        <taxon>Eukaryota</taxon>
        <taxon>Metazoa</taxon>
        <taxon>Spiralia</taxon>
        <taxon>Lophotrochozoa</taxon>
        <taxon>Platyhelminthes</taxon>
        <taxon>Trematoda</taxon>
        <taxon>Digenea</taxon>
        <taxon>Strigeidida</taxon>
        <taxon>Schistosomatoidea</taxon>
        <taxon>Schistosomatidae</taxon>
        <taxon>Schistosoma</taxon>
    </lineage>
</organism>
<protein>
    <submittedName>
        <fullName evidence="1">Uncharacterized protein</fullName>
    </submittedName>
</protein>
<evidence type="ECO:0000313" key="2">
    <source>
        <dbReference type="Proteomes" id="UP001292079"/>
    </source>
</evidence>
<keyword evidence="2" id="KW-1185">Reference proteome</keyword>
<dbReference type="Proteomes" id="UP001292079">
    <property type="component" value="Unassembled WGS sequence"/>
</dbReference>
<reference evidence="1" key="2">
    <citation type="journal article" date="2023" name="Infect Dis Poverty">
        <title>Chromosome-scale genome of the human blood fluke Schistosoma mekongi and its implications for public health.</title>
        <authorList>
            <person name="Zhou M."/>
            <person name="Xu L."/>
            <person name="Xu D."/>
            <person name="Chen W."/>
            <person name="Khan J."/>
            <person name="Hu Y."/>
            <person name="Huang H."/>
            <person name="Wei H."/>
            <person name="Zhang Y."/>
            <person name="Chusongsang P."/>
            <person name="Tanasarnprasert K."/>
            <person name="Hu X."/>
            <person name="Limpanont Y."/>
            <person name="Lv Z."/>
        </authorList>
    </citation>
    <scope>NUCLEOTIDE SEQUENCE</scope>
    <source>
        <strain evidence="1">LV_2022a</strain>
    </source>
</reference>